<feature type="non-terminal residue" evidence="3">
    <location>
        <position position="1"/>
    </location>
</feature>
<evidence type="ECO:0000256" key="1">
    <source>
        <dbReference type="SAM" id="MobiDB-lite"/>
    </source>
</evidence>
<accession>A0AAV2RBP0</accession>
<protein>
    <submittedName>
        <fullName evidence="3">Uncharacterized protein</fullName>
    </submittedName>
</protein>
<keyword evidence="2" id="KW-0472">Membrane</keyword>
<dbReference type="AlphaFoldDB" id="A0AAV2RBP0"/>
<dbReference type="EMBL" id="CAXKWB010018987">
    <property type="protein sequence ID" value="CAL4121611.1"/>
    <property type="molecule type" value="Genomic_DNA"/>
</dbReference>
<feature type="region of interest" description="Disordered" evidence="1">
    <location>
        <begin position="1"/>
        <end position="62"/>
    </location>
</feature>
<keyword evidence="2" id="KW-1133">Transmembrane helix</keyword>
<keyword evidence="4" id="KW-1185">Reference proteome</keyword>
<feature type="compositionally biased region" description="Basic and acidic residues" evidence="1">
    <location>
        <begin position="12"/>
        <end position="26"/>
    </location>
</feature>
<gene>
    <name evidence="3" type="ORF">MNOR_LOCUS22493</name>
</gene>
<organism evidence="3 4">
    <name type="scientific">Meganyctiphanes norvegica</name>
    <name type="common">Northern krill</name>
    <name type="synonym">Thysanopoda norvegica</name>
    <dbReference type="NCBI Taxonomy" id="48144"/>
    <lineage>
        <taxon>Eukaryota</taxon>
        <taxon>Metazoa</taxon>
        <taxon>Ecdysozoa</taxon>
        <taxon>Arthropoda</taxon>
        <taxon>Crustacea</taxon>
        <taxon>Multicrustacea</taxon>
        <taxon>Malacostraca</taxon>
        <taxon>Eumalacostraca</taxon>
        <taxon>Eucarida</taxon>
        <taxon>Euphausiacea</taxon>
        <taxon>Euphausiidae</taxon>
        <taxon>Meganyctiphanes</taxon>
    </lineage>
</organism>
<evidence type="ECO:0000313" key="3">
    <source>
        <dbReference type="EMBL" id="CAL4121611.1"/>
    </source>
</evidence>
<evidence type="ECO:0000313" key="4">
    <source>
        <dbReference type="Proteomes" id="UP001497623"/>
    </source>
</evidence>
<reference evidence="3 4" key="1">
    <citation type="submission" date="2024-05" db="EMBL/GenBank/DDBJ databases">
        <authorList>
            <person name="Wallberg A."/>
        </authorList>
    </citation>
    <scope>NUCLEOTIDE SEQUENCE [LARGE SCALE GENOMIC DNA]</scope>
</reference>
<name>A0AAV2RBP0_MEGNR</name>
<feature type="compositionally biased region" description="Acidic residues" evidence="1">
    <location>
        <begin position="38"/>
        <end position="62"/>
    </location>
</feature>
<sequence>RMATCKEGTASHGHDDTPYMDEERTPLENGGDSGSSGTEEEEPGGSCDTLDDDHPELEGDDAELAIPVIKKEQLRLEFQRPQTTWCKHILWYSTIITFIVMAAGIVWLLMISPPFNAKG</sequence>
<evidence type="ECO:0000256" key="2">
    <source>
        <dbReference type="SAM" id="Phobius"/>
    </source>
</evidence>
<keyword evidence="2" id="KW-0812">Transmembrane</keyword>
<proteinExistence type="predicted"/>
<dbReference type="Proteomes" id="UP001497623">
    <property type="component" value="Unassembled WGS sequence"/>
</dbReference>
<feature type="non-terminal residue" evidence="3">
    <location>
        <position position="119"/>
    </location>
</feature>
<feature type="transmembrane region" description="Helical" evidence="2">
    <location>
        <begin position="89"/>
        <end position="110"/>
    </location>
</feature>
<comment type="caution">
    <text evidence="3">The sequence shown here is derived from an EMBL/GenBank/DDBJ whole genome shotgun (WGS) entry which is preliminary data.</text>
</comment>